<evidence type="ECO:0000259" key="8">
    <source>
        <dbReference type="Pfam" id="PF13850"/>
    </source>
</evidence>
<dbReference type="OrthoDB" id="5541786at2759"/>
<feature type="region of interest" description="Disordered" evidence="6">
    <location>
        <begin position="139"/>
        <end position="180"/>
    </location>
</feature>
<dbReference type="RefSeq" id="XP_018189139.1">
    <property type="nucleotide sequence ID" value="XM_018334256.1"/>
</dbReference>
<evidence type="ECO:0000256" key="3">
    <source>
        <dbReference type="ARBA" id="ARBA00022989"/>
    </source>
</evidence>
<dbReference type="InterPro" id="IPR045888">
    <property type="entry name" value="Erv"/>
</dbReference>
<proteinExistence type="inferred from homology"/>
<feature type="domain" description="Endoplasmic reticulum vesicle transporter N-terminal" evidence="8">
    <location>
        <begin position="27"/>
        <end position="115"/>
    </location>
</feature>
<evidence type="ECO:0000313" key="10">
    <source>
        <dbReference type="Proteomes" id="UP000076632"/>
    </source>
</evidence>
<dbReference type="GO" id="GO:0006888">
    <property type="term" value="P:endoplasmic reticulum to Golgi vesicle-mediated transport"/>
    <property type="evidence" value="ECO:0007669"/>
    <property type="project" value="UniProtKB-UniRule"/>
</dbReference>
<sequence length="469" mass="52294">MMNGFADRDLDESNFGVSQSSNPKDVLRTFDAFPKTKATYTTRSSRGGQWTIVLLVIVALLSLSETRRWYAGHETHQFSVEKGVSHGLQINLDMVVAMRCQDLHVNVQDASGDHILAGERVRRDPTNWSQWVDAKGVHRLGRGRRRRRERGGPGMSGSSNSYGDSGDAAGQNAMDPLKPEELDDEHVGDVMGRAHWKKKFPRTPRLKGEPTACRIYGSIEGNKVQGDFHITARGHGYIEYGTEHLDHKSFNFSHITNELSFGPYYPSLVNPLDSTLATTDSHFYKFQYYLSVVPTIYTRSLKKLAKLESQLAQQFHKAQAQLSSSSSSSSSFFKSSSSSQQQQPILQPRTLADLPASYKTRDVVMTNQYAVTEQSLLVGERSVPGIFFKFDIEPILLTIAEERGSMLALLVRLVNVISGVLVAGGWCYQLGGWAIDVLGGKRFKRKWLGAGTRRESEGVLHGKMEADEE</sequence>
<evidence type="ECO:0000256" key="4">
    <source>
        <dbReference type="ARBA" id="ARBA00023136"/>
    </source>
</evidence>
<comment type="similarity">
    <text evidence="5">Belongs to the ERGIC family.</text>
</comment>
<keyword evidence="5" id="KW-0931">ER-Golgi transport</keyword>
<protein>
    <recommendedName>
        <fullName evidence="5">Endoplasmic reticulum-Golgi intermediate compartment protein</fullName>
    </recommendedName>
</protein>
<dbReference type="FunCoup" id="A0A165HIV1">
    <property type="interactions" value="353"/>
</dbReference>
<dbReference type="Pfam" id="PF13850">
    <property type="entry name" value="ERGIC_N"/>
    <property type="match status" value="1"/>
</dbReference>
<organism evidence="9 10">
    <name type="scientific">Xylona heveae (strain CBS 132557 / TC161)</name>
    <dbReference type="NCBI Taxonomy" id="1328760"/>
    <lineage>
        <taxon>Eukaryota</taxon>
        <taxon>Fungi</taxon>
        <taxon>Dikarya</taxon>
        <taxon>Ascomycota</taxon>
        <taxon>Pezizomycotina</taxon>
        <taxon>Xylonomycetes</taxon>
        <taxon>Xylonales</taxon>
        <taxon>Xylonaceae</taxon>
        <taxon>Xylona</taxon>
    </lineage>
</organism>
<keyword evidence="4" id="KW-0472">Membrane</keyword>
<comment type="function">
    <text evidence="5">Plays a role in transport between endoplasmic reticulum and Golgi.</text>
</comment>
<keyword evidence="2" id="KW-0812">Transmembrane</keyword>
<keyword evidence="3" id="KW-1133">Transmembrane helix</keyword>
<dbReference type="InterPro" id="IPR039542">
    <property type="entry name" value="Erv_N"/>
</dbReference>
<dbReference type="GO" id="GO:0000139">
    <property type="term" value="C:Golgi membrane"/>
    <property type="evidence" value="ECO:0007669"/>
    <property type="project" value="UniProtKB-SubCell"/>
</dbReference>
<dbReference type="AlphaFoldDB" id="A0A165HIV1"/>
<dbReference type="GeneID" id="28899393"/>
<dbReference type="GO" id="GO:0030134">
    <property type="term" value="C:COPII-coated ER to Golgi transport vesicle"/>
    <property type="evidence" value="ECO:0007669"/>
    <property type="project" value="TreeGrafter"/>
</dbReference>
<dbReference type="InParanoid" id="A0A165HIV1"/>
<dbReference type="GO" id="GO:0033116">
    <property type="term" value="C:endoplasmic reticulum-Golgi intermediate compartment membrane"/>
    <property type="evidence" value="ECO:0007669"/>
    <property type="project" value="UniProtKB-SubCell"/>
</dbReference>
<feature type="compositionally biased region" description="Basic residues" evidence="6">
    <location>
        <begin position="139"/>
        <end position="149"/>
    </location>
</feature>
<dbReference type="PANTHER" id="PTHR10984">
    <property type="entry name" value="ENDOPLASMIC RETICULUM-GOLGI INTERMEDIATE COMPARTMENT PROTEIN"/>
    <property type="match status" value="1"/>
</dbReference>
<accession>A0A165HIV1</accession>
<dbReference type="GO" id="GO:0006890">
    <property type="term" value="P:retrograde vesicle-mediated transport, Golgi to endoplasmic reticulum"/>
    <property type="evidence" value="ECO:0007669"/>
    <property type="project" value="TreeGrafter"/>
</dbReference>
<evidence type="ECO:0000256" key="5">
    <source>
        <dbReference type="RuleBase" id="RU369013"/>
    </source>
</evidence>
<dbReference type="STRING" id="1328760.A0A165HIV1"/>
<evidence type="ECO:0000313" key="9">
    <source>
        <dbReference type="EMBL" id="KZF23584.1"/>
    </source>
</evidence>
<dbReference type="PANTHER" id="PTHR10984:SF81">
    <property type="entry name" value="ER-DERIVED VESICLES PROTEIN ERV41"/>
    <property type="match status" value="1"/>
</dbReference>
<gene>
    <name evidence="9" type="ORF">L228DRAFT_260387</name>
</gene>
<evidence type="ECO:0000259" key="7">
    <source>
        <dbReference type="Pfam" id="PF07970"/>
    </source>
</evidence>
<feature type="domain" description="Endoplasmic reticulum vesicle transporter C-terminal" evidence="7">
    <location>
        <begin position="211"/>
        <end position="325"/>
    </location>
</feature>
<feature type="domain" description="Endoplasmic reticulum vesicle transporter C-terminal" evidence="7">
    <location>
        <begin position="355"/>
        <end position="424"/>
    </location>
</feature>
<dbReference type="OMA" id="MTNHYLR"/>
<dbReference type="Proteomes" id="UP000076632">
    <property type="component" value="Unassembled WGS sequence"/>
</dbReference>
<dbReference type="EMBL" id="KV407457">
    <property type="protein sequence ID" value="KZF23584.1"/>
    <property type="molecule type" value="Genomic_DNA"/>
</dbReference>
<dbReference type="InterPro" id="IPR012936">
    <property type="entry name" value="Erv_C"/>
</dbReference>
<dbReference type="Pfam" id="PF07970">
    <property type="entry name" value="COPIIcoated_ERV"/>
    <property type="match status" value="2"/>
</dbReference>
<reference evidence="9 10" key="1">
    <citation type="journal article" date="2016" name="Fungal Biol.">
        <title>The genome of Xylona heveae provides a window into fungal endophytism.</title>
        <authorList>
            <person name="Gazis R."/>
            <person name="Kuo A."/>
            <person name="Riley R."/>
            <person name="LaButti K."/>
            <person name="Lipzen A."/>
            <person name="Lin J."/>
            <person name="Amirebrahimi M."/>
            <person name="Hesse C.N."/>
            <person name="Spatafora J.W."/>
            <person name="Henrissat B."/>
            <person name="Hainaut M."/>
            <person name="Grigoriev I.V."/>
            <person name="Hibbett D.S."/>
        </authorList>
    </citation>
    <scope>NUCLEOTIDE SEQUENCE [LARGE SCALE GENOMIC DNA]</scope>
    <source>
        <strain evidence="9 10">TC161</strain>
    </source>
</reference>
<evidence type="ECO:0000256" key="2">
    <source>
        <dbReference type="ARBA" id="ARBA00022692"/>
    </source>
</evidence>
<comment type="subcellular location">
    <subcellularLocation>
        <location evidence="5">Endoplasmic reticulum membrane</location>
        <topology evidence="5">Multi-pass membrane protein</topology>
    </subcellularLocation>
    <subcellularLocation>
        <location evidence="5">Endoplasmic reticulum-Golgi intermediate compartment membrane</location>
        <topology evidence="5">Multi-pass membrane protein</topology>
    </subcellularLocation>
    <subcellularLocation>
        <location evidence="5">Golgi apparatus membrane</location>
        <topology evidence="5">Multi-pass membrane protein</topology>
    </subcellularLocation>
    <subcellularLocation>
        <location evidence="1">Membrane</location>
    </subcellularLocation>
</comment>
<keyword evidence="10" id="KW-1185">Reference proteome</keyword>
<evidence type="ECO:0000256" key="1">
    <source>
        <dbReference type="ARBA" id="ARBA00004370"/>
    </source>
</evidence>
<keyword evidence="5" id="KW-0256">Endoplasmic reticulum</keyword>
<feature type="compositionally biased region" description="Low complexity" evidence="6">
    <location>
        <begin position="156"/>
        <end position="170"/>
    </location>
</feature>
<evidence type="ECO:0000256" key="6">
    <source>
        <dbReference type="SAM" id="MobiDB-lite"/>
    </source>
</evidence>
<name>A0A165HIV1_XYLHT</name>
<keyword evidence="5" id="KW-0813">Transport</keyword>
<keyword evidence="5" id="KW-0333">Golgi apparatus</keyword>
<dbReference type="GO" id="GO:0005789">
    <property type="term" value="C:endoplasmic reticulum membrane"/>
    <property type="evidence" value="ECO:0007669"/>
    <property type="project" value="UniProtKB-SubCell"/>
</dbReference>